<comment type="subcellular location">
    <subcellularLocation>
        <location evidence="2">Membrane</location>
    </subcellularLocation>
</comment>
<dbReference type="InterPro" id="IPR003660">
    <property type="entry name" value="HAMP_dom"/>
</dbReference>
<organism evidence="13 14">
    <name type="scientific">Shewanella colwelliana</name>
    <name type="common">Alteromonas colwelliana</name>
    <dbReference type="NCBI Taxonomy" id="23"/>
    <lineage>
        <taxon>Bacteria</taxon>
        <taxon>Pseudomonadati</taxon>
        <taxon>Pseudomonadota</taxon>
        <taxon>Gammaproteobacteria</taxon>
        <taxon>Alteromonadales</taxon>
        <taxon>Shewanellaceae</taxon>
        <taxon>Shewanella</taxon>
    </lineage>
</organism>
<gene>
    <name evidence="13" type="ORF">BEL05_13565</name>
</gene>
<evidence type="ECO:0000313" key="14">
    <source>
        <dbReference type="Proteomes" id="UP000095230"/>
    </source>
</evidence>
<dbReference type="GO" id="GO:0000155">
    <property type="term" value="F:phosphorelay sensor kinase activity"/>
    <property type="evidence" value="ECO:0007669"/>
    <property type="project" value="InterPro"/>
</dbReference>
<dbReference type="SUPFAM" id="SSF55874">
    <property type="entry name" value="ATPase domain of HSP90 chaperone/DNA topoisomerase II/histidine kinase"/>
    <property type="match status" value="1"/>
</dbReference>
<reference evidence="13 14" key="1">
    <citation type="submission" date="2016-07" db="EMBL/GenBank/DDBJ databases">
        <title>Whole-genome of two Shewanella species isolated from a digestive organ of sea cucumber Apostichopus japonicus Selenka 1867.</title>
        <authorList>
            <person name="Hong H.-H."/>
            <person name="Choi H."/>
            <person name="Cheon S."/>
            <person name="Oh J.-S."/>
            <person name="Lee H.-G."/>
            <person name="Park C."/>
        </authorList>
    </citation>
    <scope>NUCLEOTIDE SEQUENCE [LARGE SCALE GENOMIC DNA]</scope>
    <source>
        <strain evidence="13 14">CSB03KR</strain>
    </source>
</reference>
<dbReference type="Pfam" id="PF02518">
    <property type="entry name" value="HATPase_c"/>
    <property type="match status" value="1"/>
</dbReference>
<keyword evidence="9" id="KW-0902">Two-component regulatory system</keyword>
<dbReference type="Gene3D" id="1.10.287.130">
    <property type="match status" value="1"/>
</dbReference>
<dbReference type="EMBL" id="MCBT01000043">
    <property type="protein sequence ID" value="OEG73292.1"/>
    <property type="molecule type" value="Genomic_DNA"/>
</dbReference>
<evidence type="ECO:0000313" key="13">
    <source>
        <dbReference type="EMBL" id="OEG73292.1"/>
    </source>
</evidence>
<evidence type="ECO:0000256" key="7">
    <source>
        <dbReference type="ARBA" id="ARBA00022777"/>
    </source>
</evidence>
<feature type="transmembrane region" description="Helical" evidence="10">
    <location>
        <begin position="6"/>
        <end position="27"/>
    </location>
</feature>
<evidence type="ECO:0000256" key="10">
    <source>
        <dbReference type="SAM" id="Phobius"/>
    </source>
</evidence>
<dbReference type="EC" id="2.7.13.3" evidence="3"/>
<accession>A0A1E5IRT3</accession>
<keyword evidence="6 10" id="KW-0812">Transmembrane</keyword>
<protein>
    <recommendedName>
        <fullName evidence="3">histidine kinase</fullName>
        <ecNumber evidence="3">2.7.13.3</ecNumber>
    </recommendedName>
</protein>
<dbReference type="OrthoDB" id="9121563at2"/>
<evidence type="ECO:0000256" key="6">
    <source>
        <dbReference type="ARBA" id="ARBA00022692"/>
    </source>
</evidence>
<evidence type="ECO:0000256" key="5">
    <source>
        <dbReference type="ARBA" id="ARBA00022679"/>
    </source>
</evidence>
<dbReference type="PANTHER" id="PTHR45436">
    <property type="entry name" value="SENSOR HISTIDINE KINASE YKOH"/>
    <property type="match status" value="1"/>
</dbReference>
<evidence type="ECO:0000256" key="2">
    <source>
        <dbReference type="ARBA" id="ARBA00004370"/>
    </source>
</evidence>
<evidence type="ECO:0000256" key="8">
    <source>
        <dbReference type="ARBA" id="ARBA00022989"/>
    </source>
</evidence>
<dbReference type="GO" id="GO:0005886">
    <property type="term" value="C:plasma membrane"/>
    <property type="evidence" value="ECO:0007669"/>
    <property type="project" value="TreeGrafter"/>
</dbReference>
<dbReference type="InterPro" id="IPR036890">
    <property type="entry name" value="HATPase_C_sf"/>
</dbReference>
<dbReference type="InterPro" id="IPR003661">
    <property type="entry name" value="HisK_dim/P_dom"/>
</dbReference>
<dbReference type="CDD" id="cd00082">
    <property type="entry name" value="HisKA"/>
    <property type="match status" value="1"/>
</dbReference>
<comment type="catalytic activity">
    <reaction evidence="1">
        <text>ATP + protein L-histidine = ADP + protein N-phospho-L-histidine.</text>
        <dbReference type="EC" id="2.7.13.3"/>
    </reaction>
</comment>
<evidence type="ECO:0000256" key="3">
    <source>
        <dbReference type="ARBA" id="ARBA00012438"/>
    </source>
</evidence>
<keyword evidence="4" id="KW-0597">Phosphoprotein</keyword>
<dbReference type="PANTHER" id="PTHR45436:SF16">
    <property type="entry name" value="HISTIDINE KINASE"/>
    <property type="match status" value="1"/>
</dbReference>
<evidence type="ECO:0000259" key="12">
    <source>
        <dbReference type="PROSITE" id="PS50885"/>
    </source>
</evidence>
<dbReference type="SMART" id="SM00388">
    <property type="entry name" value="HisKA"/>
    <property type="match status" value="1"/>
</dbReference>
<evidence type="ECO:0000256" key="4">
    <source>
        <dbReference type="ARBA" id="ARBA00022553"/>
    </source>
</evidence>
<dbReference type="InterPro" id="IPR005467">
    <property type="entry name" value="His_kinase_dom"/>
</dbReference>
<keyword evidence="8 10" id="KW-1133">Transmembrane helix</keyword>
<dbReference type="PROSITE" id="PS50885">
    <property type="entry name" value="HAMP"/>
    <property type="match status" value="1"/>
</dbReference>
<feature type="domain" description="HAMP" evidence="12">
    <location>
        <begin position="155"/>
        <end position="206"/>
    </location>
</feature>
<dbReference type="InterPro" id="IPR003594">
    <property type="entry name" value="HATPase_dom"/>
</dbReference>
<dbReference type="AlphaFoldDB" id="A0A1E5IRT3"/>
<keyword evidence="7 13" id="KW-0418">Kinase</keyword>
<keyword evidence="5" id="KW-0808">Transferase</keyword>
<comment type="caution">
    <text evidence="13">The sequence shown here is derived from an EMBL/GenBank/DDBJ whole genome shotgun (WGS) entry which is preliminary data.</text>
</comment>
<evidence type="ECO:0000256" key="9">
    <source>
        <dbReference type="ARBA" id="ARBA00023012"/>
    </source>
</evidence>
<dbReference type="InterPro" id="IPR050428">
    <property type="entry name" value="TCS_sensor_his_kinase"/>
</dbReference>
<dbReference type="STRING" id="23.BEL05_13565"/>
<evidence type="ECO:0000256" key="1">
    <source>
        <dbReference type="ARBA" id="ARBA00000085"/>
    </source>
</evidence>
<dbReference type="Gene3D" id="3.30.565.10">
    <property type="entry name" value="Histidine kinase-like ATPase, C-terminal domain"/>
    <property type="match status" value="1"/>
</dbReference>
<dbReference type="Pfam" id="PF00512">
    <property type="entry name" value="HisKA"/>
    <property type="match status" value="1"/>
</dbReference>
<evidence type="ECO:0000259" key="11">
    <source>
        <dbReference type="PROSITE" id="PS50109"/>
    </source>
</evidence>
<keyword evidence="10" id="KW-0472">Membrane</keyword>
<dbReference type="SUPFAM" id="SSF47384">
    <property type="entry name" value="Homodimeric domain of signal transducing histidine kinase"/>
    <property type="match status" value="1"/>
</dbReference>
<dbReference type="PROSITE" id="PS50109">
    <property type="entry name" value="HIS_KIN"/>
    <property type="match status" value="1"/>
</dbReference>
<name>A0A1E5IRT3_SHECO</name>
<proteinExistence type="predicted"/>
<dbReference type="InterPro" id="IPR036097">
    <property type="entry name" value="HisK_dim/P_sf"/>
</dbReference>
<dbReference type="SMART" id="SM00387">
    <property type="entry name" value="HATPase_c"/>
    <property type="match status" value="1"/>
</dbReference>
<feature type="domain" description="Histidine kinase" evidence="11">
    <location>
        <begin position="214"/>
        <end position="405"/>
    </location>
</feature>
<feature type="transmembrane region" description="Helical" evidence="10">
    <location>
        <begin position="133"/>
        <end position="154"/>
    </location>
</feature>
<dbReference type="Proteomes" id="UP000095230">
    <property type="component" value="Unassembled WGS sequence"/>
</dbReference>
<sequence length="405" mass="45786">MSLYFSAIAVLVGAILYGLSLTTLYWLEDELNRRTLVQTSPMAINAFRAGAESPLQLNTNIKAYNDLNAIPQQYPFIKQLPLGFIDELHDTFTDDLFVLRSEYQQEGETKPLIIIMNAAQVELSNQEWRNINITILAVTFLLFILFGFAISKLIRRLVSPVRQLSDQLKLVQAPSAFKVSSGAALEFSELAASLNQYQRQIDKLIKQEQAFSRYASHELRTPLTVIQGAGRLLQQQGNEAFKIRQRDRIVNAANDMQHTIDALLSLVRHEDEHYSEQQRVLTQAELSKVIRYVQPLADSKAVVIDVDIQAEPLIAPSEAVLRMLLINLLSNAINASERGEIELKVNQEAIWVVDHGRGLTRNERDQQGHGLGLLIVDALCQRYQWKFSLQDTEPGCIAMLHFPHA</sequence>